<evidence type="ECO:0000313" key="3">
    <source>
        <dbReference type="Proteomes" id="UP000016934"/>
    </source>
</evidence>
<protein>
    <submittedName>
        <fullName evidence="2">Uncharacterized protein</fullName>
    </submittedName>
</protein>
<gene>
    <name evidence="2" type="ORF">COCSADRAFT_24055</name>
</gene>
<dbReference type="HOGENOM" id="CLU_1390109_0_0_1"/>
<dbReference type="Proteomes" id="UP000016934">
    <property type="component" value="Unassembled WGS sequence"/>
</dbReference>
<sequence>MGHQSTSGLFGTITKPPHLSQRTSGPRQPTKPGAGGRGWSKLGESCRGQDYCGLAPLRTSVTRWSTTDLHGWSASKCWAMFVRALAVLRCVALSIQSRRYHAGDLPRYRAKLSESTTAPYHTHHHLQCRYDLEYTQTRVRLRVSPSWPLAIQIVTFLRPLLAYPGQLGYIGKLAAMVGPASCNARFPVKHHPTMPP</sequence>
<keyword evidence="3" id="KW-1185">Reference proteome</keyword>
<name>M2TEQ3_COCSN</name>
<accession>M2TEQ3</accession>
<proteinExistence type="predicted"/>
<dbReference type="OrthoDB" id="10564168at2759"/>
<dbReference type="EMBL" id="KB445639">
    <property type="protein sequence ID" value="EMD67711.1"/>
    <property type="molecule type" value="Genomic_DNA"/>
</dbReference>
<organism evidence="2 3">
    <name type="scientific">Cochliobolus sativus (strain ND90Pr / ATCC 201652)</name>
    <name type="common">Common root rot and spot blotch fungus</name>
    <name type="synonym">Bipolaris sorokiniana</name>
    <dbReference type="NCBI Taxonomy" id="665912"/>
    <lineage>
        <taxon>Eukaryota</taxon>
        <taxon>Fungi</taxon>
        <taxon>Dikarya</taxon>
        <taxon>Ascomycota</taxon>
        <taxon>Pezizomycotina</taxon>
        <taxon>Dothideomycetes</taxon>
        <taxon>Pleosporomycetidae</taxon>
        <taxon>Pleosporales</taxon>
        <taxon>Pleosporineae</taxon>
        <taxon>Pleosporaceae</taxon>
        <taxon>Bipolaris</taxon>
    </lineage>
</organism>
<reference evidence="2 3" key="1">
    <citation type="journal article" date="2012" name="PLoS Pathog.">
        <title>Diverse lifestyles and strategies of plant pathogenesis encoded in the genomes of eighteen Dothideomycetes fungi.</title>
        <authorList>
            <person name="Ohm R.A."/>
            <person name="Feau N."/>
            <person name="Henrissat B."/>
            <person name="Schoch C.L."/>
            <person name="Horwitz B.A."/>
            <person name="Barry K.W."/>
            <person name="Condon B.J."/>
            <person name="Copeland A.C."/>
            <person name="Dhillon B."/>
            <person name="Glaser F."/>
            <person name="Hesse C.N."/>
            <person name="Kosti I."/>
            <person name="LaButti K."/>
            <person name="Lindquist E.A."/>
            <person name="Lucas S."/>
            <person name="Salamov A.A."/>
            <person name="Bradshaw R.E."/>
            <person name="Ciuffetti L."/>
            <person name="Hamelin R.C."/>
            <person name="Kema G.H.J."/>
            <person name="Lawrence C."/>
            <person name="Scott J.A."/>
            <person name="Spatafora J.W."/>
            <person name="Turgeon B.G."/>
            <person name="de Wit P.J.G.M."/>
            <person name="Zhong S."/>
            <person name="Goodwin S.B."/>
            <person name="Grigoriev I.V."/>
        </authorList>
    </citation>
    <scope>NUCLEOTIDE SEQUENCE [LARGE SCALE GENOMIC DNA]</scope>
    <source>
        <strain evidence="3">ND90Pr / ATCC 201652</strain>
    </source>
</reference>
<evidence type="ECO:0000313" key="2">
    <source>
        <dbReference type="EMBL" id="EMD67711.1"/>
    </source>
</evidence>
<evidence type="ECO:0000256" key="1">
    <source>
        <dbReference type="SAM" id="MobiDB-lite"/>
    </source>
</evidence>
<dbReference type="KEGG" id="bsc:COCSADRAFT_24055"/>
<dbReference type="AlphaFoldDB" id="M2TEQ3"/>
<feature type="region of interest" description="Disordered" evidence="1">
    <location>
        <begin position="1"/>
        <end position="41"/>
    </location>
</feature>
<dbReference type="GeneID" id="19134989"/>
<dbReference type="RefSeq" id="XP_007696451.1">
    <property type="nucleotide sequence ID" value="XM_007698261.1"/>
</dbReference>
<reference evidence="3" key="2">
    <citation type="journal article" date="2013" name="PLoS Genet.">
        <title>Comparative genome structure, secondary metabolite, and effector coding capacity across Cochliobolus pathogens.</title>
        <authorList>
            <person name="Condon B.J."/>
            <person name="Leng Y."/>
            <person name="Wu D."/>
            <person name="Bushley K.E."/>
            <person name="Ohm R.A."/>
            <person name="Otillar R."/>
            <person name="Martin J."/>
            <person name="Schackwitz W."/>
            <person name="Grimwood J."/>
            <person name="MohdZainudin N."/>
            <person name="Xue C."/>
            <person name="Wang R."/>
            <person name="Manning V.A."/>
            <person name="Dhillon B."/>
            <person name="Tu Z.J."/>
            <person name="Steffenson B.J."/>
            <person name="Salamov A."/>
            <person name="Sun H."/>
            <person name="Lowry S."/>
            <person name="LaButti K."/>
            <person name="Han J."/>
            <person name="Copeland A."/>
            <person name="Lindquist E."/>
            <person name="Barry K."/>
            <person name="Schmutz J."/>
            <person name="Baker S.E."/>
            <person name="Ciuffetti L.M."/>
            <person name="Grigoriev I.V."/>
            <person name="Zhong S."/>
            <person name="Turgeon B.G."/>
        </authorList>
    </citation>
    <scope>NUCLEOTIDE SEQUENCE [LARGE SCALE GENOMIC DNA]</scope>
    <source>
        <strain evidence="3">ND90Pr / ATCC 201652</strain>
    </source>
</reference>